<accession>A0A5C6EIB9</accession>
<dbReference type="SUPFAM" id="SSF51445">
    <property type="entry name" value="(Trans)glycosidases"/>
    <property type="match status" value="1"/>
</dbReference>
<dbReference type="InterPro" id="IPR017853">
    <property type="entry name" value="GH"/>
</dbReference>
<dbReference type="RefSeq" id="WP_146536594.1">
    <property type="nucleotide sequence ID" value="NZ_SJPX01000005.1"/>
</dbReference>
<dbReference type="EMBL" id="SJPX01000005">
    <property type="protein sequence ID" value="TWU48195.1"/>
    <property type="molecule type" value="Genomic_DNA"/>
</dbReference>
<comment type="similarity">
    <text evidence="1">Belongs to the glycosyl hydrolase 30 family.</text>
</comment>
<reference evidence="5 6" key="1">
    <citation type="submission" date="2019-02" db="EMBL/GenBank/DDBJ databases">
        <title>Deep-cultivation of Planctomycetes and their phenomic and genomic characterization uncovers novel biology.</title>
        <authorList>
            <person name="Wiegand S."/>
            <person name="Jogler M."/>
            <person name="Boedeker C."/>
            <person name="Pinto D."/>
            <person name="Vollmers J."/>
            <person name="Rivas-Marin E."/>
            <person name="Kohn T."/>
            <person name="Peeters S.H."/>
            <person name="Heuer A."/>
            <person name="Rast P."/>
            <person name="Oberbeckmann S."/>
            <person name="Bunk B."/>
            <person name="Jeske O."/>
            <person name="Meyerdierks A."/>
            <person name="Storesund J.E."/>
            <person name="Kallscheuer N."/>
            <person name="Luecker S."/>
            <person name="Lage O.M."/>
            <person name="Pohl T."/>
            <person name="Merkel B.J."/>
            <person name="Hornburger P."/>
            <person name="Mueller R.-W."/>
            <person name="Bruemmer F."/>
            <person name="Labrenz M."/>
            <person name="Spormann A.M."/>
            <person name="Op Den Camp H."/>
            <person name="Overmann J."/>
            <person name="Amann R."/>
            <person name="Jetten M.S.M."/>
            <person name="Mascher T."/>
            <person name="Medema M.H."/>
            <person name="Devos D.P."/>
            <person name="Kaster A.-K."/>
            <person name="Ovreas L."/>
            <person name="Rohde M."/>
            <person name="Galperin M.Y."/>
            <person name="Jogler C."/>
        </authorList>
    </citation>
    <scope>NUCLEOTIDE SEQUENCE [LARGE SCALE GENOMIC DNA]</scope>
    <source>
        <strain evidence="5 6">Poly59</strain>
    </source>
</reference>
<evidence type="ECO:0000313" key="5">
    <source>
        <dbReference type="EMBL" id="TWU48195.1"/>
    </source>
</evidence>
<dbReference type="InterPro" id="IPR001139">
    <property type="entry name" value="Glyco_hydro_30"/>
</dbReference>
<dbReference type="Gene3D" id="3.20.20.80">
    <property type="entry name" value="Glycosidases"/>
    <property type="match status" value="1"/>
</dbReference>
<evidence type="ECO:0000256" key="1">
    <source>
        <dbReference type="ARBA" id="ARBA00005382"/>
    </source>
</evidence>
<feature type="chain" id="PRO_5023054543" evidence="4">
    <location>
        <begin position="25"/>
        <end position="490"/>
    </location>
</feature>
<dbReference type="Proteomes" id="UP000317977">
    <property type="component" value="Unassembled WGS sequence"/>
</dbReference>
<dbReference type="AlphaFoldDB" id="A0A5C6EIB9"/>
<name>A0A5C6EIB9_9BACT</name>
<dbReference type="GO" id="GO:0006665">
    <property type="term" value="P:sphingolipid metabolic process"/>
    <property type="evidence" value="ECO:0007669"/>
    <property type="project" value="InterPro"/>
</dbReference>
<sequence precursor="true">MFRAIATCVFLTLSVLLFSSASPAQPPQTPERTRTVITVTPSRKHQVFDGMGCGTIFYTGHITSFAKRDKHDLQERYYDEIFSDLKTQFLHVMIRPNYEPTNDNQDPYLAEFSTDAFEINEPVLEVCSAAKSRRPDMKLFATLYTPPAWMKTNGDESGGGEVMGTLKPGHSLEMGEYIWAYLRHMQQNGHPVDYLSICNESDWKHTQPSYYLDPQQHAQLFKEIAEYLDEMARRFPEIRRPELVAANLLSAVDTATKYWPEMITSGADDQVAVVGAHDYDRRGHRWKTLRDVAGNRPLWCTEWCVNGVDQSDDLIKSANEFWLAMTEAFNDGVNVWMAYDWAYPPREGGEALTHIEWGKSYHKTKIYHGFRQWCNALDPGMRVVETDLQGPDSTGTSTPGVKACAFVKASDKNSPGRLVLHVANVQDRPSSITVRIAGDTFANAKVEMIRTSSKDTEKPYPAQQLPAKGISDSLKARELVTYIVTPLALK</sequence>
<protein>
    <submittedName>
        <fullName evidence="5">Uncharacterized protein</fullName>
    </submittedName>
</protein>
<dbReference type="Gene3D" id="2.60.40.1180">
    <property type="entry name" value="Golgi alpha-mannosidase II"/>
    <property type="match status" value="1"/>
</dbReference>
<keyword evidence="6" id="KW-1185">Reference proteome</keyword>
<keyword evidence="3" id="KW-0378">Hydrolase</keyword>
<dbReference type="OrthoDB" id="9806701at2"/>
<dbReference type="PANTHER" id="PTHR11069">
    <property type="entry name" value="GLUCOSYLCERAMIDASE"/>
    <property type="match status" value="1"/>
</dbReference>
<dbReference type="InterPro" id="IPR013780">
    <property type="entry name" value="Glyco_hydro_b"/>
</dbReference>
<comment type="caution">
    <text evidence="5">The sequence shown here is derived from an EMBL/GenBank/DDBJ whole genome shotgun (WGS) entry which is preliminary data.</text>
</comment>
<gene>
    <name evidence="5" type="ORF">Poly59_50410</name>
</gene>
<proteinExistence type="inferred from homology"/>
<evidence type="ECO:0000256" key="3">
    <source>
        <dbReference type="ARBA" id="ARBA00022801"/>
    </source>
</evidence>
<organism evidence="5 6">
    <name type="scientific">Rubripirellula reticaptiva</name>
    <dbReference type="NCBI Taxonomy" id="2528013"/>
    <lineage>
        <taxon>Bacteria</taxon>
        <taxon>Pseudomonadati</taxon>
        <taxon>Planctomycetota</taxon>
        <taxon>Planctomycetia</taxon>
        <taxon>Pirellulales</taxon>
        <taxon>Pirellulaceae</taxon>
        <taxon>Rubripirellula</taxon>
    </lineage>
</organism>
<dbReference type="GO" id="GO:0016020">
    <property type="term" value="C:membrane"/>
    <property type="evidence" value="ECO:0007669"/>
    <property type="project" value="GOC"/>
</dbReference>
<evidence type="ECO:0000313" key="6">
    <source>
        <dbReference type="Proteomes" id="UP000317977"/>
    </source>
</evidence>
<evidence type="ECO:0000256" key="2">
    <source>
        <dbReference type="ARBA" id="ARBA00022729"/>
    </source>
</evidence>
<keyword evidence="2 4" id="KW-0732">Signal</keyword>
<evidence type="ECO:0000256" key="4">
    <source>
        <dbReference type="SAM" id="SignalP"/>
    </source>
</evidence>
<dbReference type="GO" id="GO:0004348">
    <property type="term" value="F:glucosylceramidase activity"/>
    <property type="evidence" value="ECO:0007669"/>
    <property type="project" value="InterPro"/>
</dbReference>
<feature type="signal peptide" evidence="4">
    <location>
        <begin position="1"/>
        <end position="24"/>
    </location>
</feature>